<dbReference type="GO" id="GO:0003924">
    <property type="term" value="F:GTPase activity"/>
    <property type="evidence" value="ECO:0007669"/>
    <property type="project" value="InterPro"/>
</dbReference>
<keyword evidence="6" id="KW-0931">ER-Golgi transport</keyword>
<comment type="subcellular location">
    <subcellularLocation>
        <location evidence="1">Golgi apparatus</location>
    </subcellularLocation>
</comment>
<keyword evidence="12" id="KW-0479">Metal-binding</keyword>
<evidence type="ECO:0000256" key="10">
    <source>
        <dbReference type="ARBA" id="ARBA00023288"/>
    </source>
</evidence>
<dbReference type="InterPro" id="IPR005225">
    <property type="entry name" value="Small_GTP-bd"/>
</dbReference>
<keyword evidence="3" id="KW-0813">Transport</keyword>
<dbReference type="OrthoDB" id="2011769at2759"/>
<feature type="region of interest" description="Disordered" evidence="13">
    <location>
        <begin position="383"/>
        <end position="405"/>
    </location>
</feature>
<dbReference type="SMART" id="SM00177">
    <property type="entry name" value="ARF"/>
    <property type="match status" value="1"/>
</dbReference>
<dbReference type="Proteomes" id="UP000654075">
    <property type="component" value="Unassembled WGS sequence"/>
</dbReference>
<dbReference type="GO" id="GO:0015031">
    <property type="term" value="P:protein transport"/>
    <property type="evidence" value="ECO:0007669"/>
    <property type="project" value="UniProtKB-KW"/>
</dbReference>
<name>A0A813F129_POLGL</name>
<keyword evidence="10" id="KW-0449">Lipoprotein</keyword>
<feature type="compositionally biased region" description="Polar residues" evidence="13">
    <location>
        <begin position="388"/>
        <end position="402"/>
    </location>
</feature>
<evidence type="ECO:0000256" key="7">
    <source>
        <dbReference type="ARBA" id="ARBA00022927"/>
    </source>
</evidence>
<evidence type="ECO:0000256" key="9">
    <source>
        <dbReference type="ARBA" id="ARBA00023134"/>
    </source>
</evidence>
<feature type="binding site" evidence="12">
    <location>
        <position position="48"/>
    </location>
    <ligand>
        <name>Mg(2+)</name>
        <dbReference type="ChEBI" id="CHEBI:18420"/>
    </ligand>
</feature>
<dbReference type="GO" id="GO:0005525">
    <property type="term" value="F:GTP binding"/>
    <property type="evidence" value="ECO:0007669"/>
    <property type="project" value="UniProtKB-KW"/>
</dbReference>
<dbReference type="InterPro" id="IPR006689">
    <property type="entry name" value="Small_GTPase_ARF/SAR"/>
</dbReference>
<keyword evidence="4" id="KW-0519">Myristate</keyword>
<dbReference type="FunFam" id="3.40.50.300:FF:003500">
    <property type="entry name" value="ADP-ribosylation factor 1"/>
    <property type="match status" value="1"/>
</dbReference>
<gene>
    <name evidence="14" type="ORF">PGLA1383_LOCUS23147</name>
</gene>
<evidence type="ECO:0000256" key="6">
    <source>
        <dbReference type="ARBA" id="ARBA00022892"/>
    </source>
</evidence>
<dbReference type="Gene3D" id="3.40.50.300">
    <property type="entry name" value="P-loop containing nucleotide triphosphate hydrolases"/>
    <property type="match status" value="1"/>
</dbReference>
<dbReference type="NCBIfam" id="TIGR00231">
    <property type="entry name" value="small_GTP"/>
    <property type="match status" value="1"/>
</dbReference>
<evidence type="ECO:0000256" key="11">
    <source>
        <dbReference type="PIRSR" id="PIRSR606689-1"/>
    </source>
</evidence>
<keyword evidence="15" id="KW-1185">Reference proteome</keyword>
<evidence type="ECO:0000256" key="3">
    <source>
        <dbReference type="ARBA" id="ARBA00022448"/>
    </source>
</evidence>
<evidence type="ECO:0000313" key="14">
    <source>
        <dbReference type="EMBL" id="CAE8605007.1"/>
    </source>
</evidence>
<evidence type="ECO:0000256" key="8">
    <source>
        <dbReference type="ARBA" id="ARBA00023034"/>
    </source>
</evidence>
<evidence type="ECO:0000256" key="5">
    <source>
        <dbReference type="ARBA" id="ARBA00022741"/>
    </source>
</evidence>
<dbReference type="GO" id="GO:0005794">
    <property type="term" value="C:Golgi apparatus"/>
    <property type="evidence" value="ECO:0007669"/>
    <property type="project" value="UniProtKB-SubCell"/>
</dbReference>
<evidence type="ECO:0000256" key="4">
    <source>
        <dbReference type="ARBA" id="ARBA00022707"/>
    </source>
</evidence>
<keyword evidence="12" id="KW-0460">Magnesium</keyword>
<feature type="region of interest" description="Disordered" evidence="13">
    <location>
        <begin position="221"/>
        <end position="240"/>
    </location>
</feature>
<proteinExistence type="inferred from homology"/>
<dbReference type="GO" id="GO:0016192">
    <property type="term" value="P:vesicle-mediated transport"/>
    <property type="evidence" value="ECO:0007669"/>
    <property type="project" value="UniProtKB-KW"/>
</dbReference>
<reference evidence="14" key="1">
    <citation type="submission" date="2021-02" db="EMBL/GenBank/DDBJ databases">
        <authorList>
            <person name="Dougan E. K."/>
            <person name="Rhodes N."/>
            <person name="Thang M."/>
            <person name="Chan C."/>
        </authorList>
    </citation>
    <scope>NUCLEOTIDE SEQUENCE</scope>
</reference>
<dbReference type="InterPro" id="IPR027417">
    <property type="entry name" value="P-loop_NTPase"/>
</dbReference>
<dbReference type="PRINTS" id="PR00328">
    <property type="entry name" value="SAR1GTPBP"/>
</dbReference>
<keyword evidence="9 11" id="KW-0342">GTP-binding</keyword>
<organism evidence="14 15">
    <name type="scientific">Polarella glacialis</name>
    <name type="common">Dinoflagellate</name>
    <dbReference type="NCBI Taxonomy" id="89957"/>
    <lineage>
        <taxon>Eukaryota</taxon>
        <taxon>Sar</taxon>
        <taxon>Alveolata</taxon>
        <taxon>Dinophyceae</taxon>
        <taxon>Suessiales</taxon>
        <taxon>Suessiaceae</taxon>
        <taxon>Polarella</taxon>
    </lineage>
</organism>
<dbReference type="EMBL" id="CAJNNV010017246">
    <property type="protein sequence ID" value="CAE8605007.1"/>
    <property type="molecule type" value="Genomic_DNA"/>
</dbReference>
<dbReference type="SUPFAM" id="SSF52540">
    <property type="entry name" value="P-loop containing nucleoside triphosphate hydrolases"/>
    <property type="match status" value="1"/>
</dbReference>
<sequence>MSAISQLISRLFGKKQELRVLMLGFDSPGRTTALYKLKLGEVVTAIPTIGFNVENIDYDRVDFTFWDVGGRTKIRPLWRHYYQNTYAVIFVVNSQEQAFNEMLDEYLDELSKIMSDDELRDSVLVVWANKQDLPGALLPAEIASKLQLHKLRDRTWHIQGTVALTGEGLYESMDWLAKTSQGWKQNTKAIQHRGLDSLASTITAGSNAVVTGALSLLMPPEAADNQQQQQQQENDKSAAVEGSGSAAMEALILRWLEEEAEEEVTLQQFTDGELKHWGHKERLLLSWLLIQRHGRREAIRLLFQGARRILQANFHETTLYFWMHMVHYAIEATANPLGDFKGFVLMNPQLVNSNLLLDYYTQDIIWHNLDARDEVVMPDKKPLPSLLSGGNHQQQQAASATRQEVKEQPQAFMPRELSDQAFLELFRQRRLPCWGNEAKLRAIWLLLQSEGRRQGGTGRVFAALQQVEGNMHNVTESYFWIQMVTYCGARMGETTASFFAEFIRHDCCKVLLDPGLLYSHYSEELLVKGASAFNLPDKKPLPSLVR</sequence>
<evidence type="ECO:0000256" key="1">
    <source>
        <dbReference type="ARBA" id="ARBA00004555"/>
    </source>
</evidence>
<evidence type="ECO:0000256" key="2">
    <source>
        <dbReference type="ARBA" id="ARBA00010290"/>
    </source>
</evidence>
<dbReference type="PROSITE" id="PS51417">
    <property type="entry name" value="ARF"/>
    <property type="match status" value="1"/>
</dbReference>
<evidence type="ECO:0000256" key="12">
    <source>
        <dbReference type="PIRSR" id="PIRSR606689-2"/>
    </source>
</evidence>
<dbReference type="SMART" id="SM00178">
    <property type="entry name" value="SAR"/>
    <property type="match status" value="1"/>
</dbReference>
<comment type="caution">
    <text evidence="14">The sequence shown here is derived from an EMBL/GenBank/DDBJ whole genome shotgun (WGS) entry which is preliminary data.</text>
</comment>
<feature type="binding site" evidence="12">
    <location>
        <position position="31"/>
    </location>
    <ligand>
        <name>Mg(2+)</name>
        <dbReference type="ChEBI" id="CHEBI:18420"/>
    </ligand>
</feature>
<keyword evidence="8" id="KW-0333">Golgi apparatus</keyword>
<dbReference type="PANTHER" id="PTHR11711">
    <property type="entry name" value="ADP RIBOSYLATION FACTOR-RELATED"/>
    <property type="match status" value="1"/>
</dbReference>
<dbReference type="AlphaFoldDB" id="A0A813F129"/>
<feature type="binding site" evidence="11">
    <location>
        <begin position="24"/>
        <end position="31"/>
    </location>
    <ligand>
        <name>GTP</name>
        <dbReference type="ChEBI" id="CHEBI:37565"/>
    </ligand>
</feature>
<evidence type="ECO:0008006" key="16">
    <source>
        <dbReference type="Google" id="ProtNLM"/>
    </source>
</evidence>
<evidence type="ECO:0000313" key="15">
    <source>
        <dbReference type="Proteomes" id="UP000654075"/>
    </source>
</evidence>
<keyword evidence="5 11" id="KW-0547">Nucleotide-binding</keyword>
<keyword evidence="7" id="KW-0653">Protein transport</keyword>
<dbReference type="GO" id="GO:0046872">
    <property type="term" value="F:metal ion binding"/>
    <property type="evidence" value="ECO:0007669"/>
    <property type="project" value="UniProtKB-KW"/>
</dbReference>
<accession>A0A813F129</accession>
<protein>
    <recommendedName>
        <fullName evidence="16">ADP-ribosylation factor</fullName>
    </recommendedName>
</protein>
<dbReference type="InterPro" id="IPR024156">
    <property type="entry name" value="Small_GTPase_ARF"/>
</dbReference>
<dbReference type="Pfam" id="PF00025">
    <property type="entry name" value="Arf"/>
    <property type="match status" value="1"/>
</dbReference>
<feature type="binding site" evidence="11">
    <location>
        <begin position="129"/>
        <end position="132"/>
    </location>
    <ligand>
        <name>GTP</name>
        <dbReference type="ChEBI" id="CHEBI:37565"/>
    </ligand>
</feature>
<evidence type="ECO:0000256" key="13">
    <source>
        <dbReference type="SAM" id="MobiDB-lite"/>
    </source>
</evidence>
<comment type="similarity">
    <text evidence="2">Belongs to the small GTPase superfamily. Arf family.</text>
</comment>
<feature type="binding site" evidence="11">
    <location>
        <position position="70"/>
    </location>
    <ligand>
        <name>GTP</name>
        <dbReference type="ChEBI" id="CHEBI:37565"/>
    </ligand>
</feature>